<reference evidence="1 2" key="1">
    <citation type="journal article" date="2015" name="Sci. Rep.">
        <title>The power of single molecule real-time sequencing technology in the de novo assembly of a eukaryotic genome.</title>
        <authorList>
            <person name="Sakai H."/>
            <person name="Naito K."/>
            <person name="Ogiso-Tanaka E."/>
            <person name="Takahashi Y."/>
            <person name="Iseki K."/>
            <person name="Muto C."/>
            <person name="Satou K."/>
            <person name="Teruya K."/>
            <person name="Shiroma A."/>
            <person name="Shimoji M."/>
            <person name="Hirano T."/>
            <person name="Itoh T."/>
            <person name="Kaga A."/>
            <person name="Tomooka N."/>
        </authorList>
    </citation>
    <scope>NUCLEOTIDE SEQUENCE [LARGE SCALE GENOMIC DNA]</scope>
    <source>
        <strain evidence="2">cv. Shumari</strain>
    </source>
</reference>
<sequence length="83" mass="9851">MVDGSFFVLFQQRSKIRILRTRRSKNIMKYKLGCFIHGLLSPNSFTINKSFRSYTPRHFVASTTHQSRKQSSVFTFSRINRFL</sequence>
<dbReference type="EMBL" id="AP015041">
    <property type="protein sequence ID" value="BAT96234.1"/>
    <property type="molecule type" value="Genomic_DNA"/>
</dbReference>
<proteinExistence type="predicted"/>
<evidence type="ECO:0000313" key="1">
    <source>
        <dbReference type="EMBL" id="BAT96234.1"/>
    </source>
</evidence>
<organism evidence="1 2">
    <name type="scientific">Vigna angularis var. angularis</name>
    <dbReference type="NCBI Taxonomy" id="157739"/>
    <lineage>
        <taxon>Eukaryota</taxon>
        <taxon>Viridiplantae</taxon>
        <taxon>Streptophyta</taxon>
        <taxon>Embryophyta</taxon>
        <taxon>Tracheophyta</taxon>
        <taxon>Spermatophyta</taxon>
        <taxon>Magnoliopsida</taxon>
        <taxon>eudicotyledons</taxon>
        <taxon>Gunneridae</taxon>
        <taxon>Pentapetalae</taxon>
        <taxon>rosids</taxon>
        <taxon>fabids</taxon>
        <taxon>Fabales</taxon>
        <taxon>Fabaceae</taxon>
        <taxon>Papilionoideae</taxon>
        <taxon>50 kb inversion clade</taxon>
        <taxon>NPAAA clade</taxon>
        <taxon>indigoferoid/millettioid clade</taxon>
        <taxon>Phaseoleae</taxon>
        <taxon>Vigna</taxon>
    </lineage>
</organism>
<accession>A0A0S3STU5</accession>
<gene>
    <name evidence="1" type="primary">Vigan.08G314100</name>
    <name evidence="1" type="ORF">VIGAN_08314100</name>
</gene>
<protein>
    <submittedName>
        <fullName evidence="1">Uncharacterized protein</fullName>
    </submittedName>
</protein>
<keyword evidence="2" id="KW-1185">Reference proteome</keyword>
<name>A0A0S3STU5_PHAAN</name>
<dbReference type="Proteomes" id="UP000291084">
    <property type="component" value="Chromosome 8"/>
</dbReference>
<evidence type="ECO:0000313" key="2">
    <source>
        <dbReference type="Proteomes" id="UP000291084"/>
    </source>
</evidence>
<dbReference type="AlphaFoldDB" id="A0A0S3STU5"/>